<evidence type="ECO:0000313" key="13">
    <source>
        <dbReference type="Proteomes" id="UP000789831"/>
    </source>
</evidence>
<evidence type="ECO:0000256" key="9">
    <source>
        <dbReference type="ARBA" id="ARBA00047899"/>
    </source>
</evidence>
<dbReference type="GO" id="GO:0005829">
    <property type="term" value="C:cytosol"/>
    <property type="evidence" value="ECO:0007669"/>
    <property type="project" value="TreeGrafter"/>
</dbReference>
<proteinExistence type="inferred from homology"/>
<keyword evidence="5" id="KW-0819">tRNA processing</keyword>
<evidence type="ECO:0000256" key="5">
    <source>
        <dbReference type="ARBA" id="ARBA00022694"/>
    </source>
</evidence>
<evidence type="ECO:0000256" key="6">
    <source>
        <dbReference type="ARBA" id="ARBA00022741"/>
    </source>
</evidence>
<dbReference type="GO" id="GO:0008033">
    <property type="term" value="P:tRNA processing"/>
    <property type="evidence" value="ECO:0007669"/>
    <property type="project" value="UniProtKB-KW"/>
</dbReference>
<evidence type="ECO:0000259" key="11">
    <source>
        <dbReference type="PROSITE" id="PS50011"/>
    </source>
</evidence>
<dbReference type="OrthoDB" id="3399at2759"/>
<name>A0A9N9AN04_9GLOM</name>
<evidence type="ECO:0000256" key="10">
    <source>
        <dbReference type="ARBA" id="ARBA00048679"/>
    </source>
</evidence>
<reference evidence="12" key="1">
    <citation type="submission" date="2021-06" db="EMBL/GenBank/DDBJ databases">
        <authorList>
            <person name="Kallberg Y."/>
            <person name="Tangrot J."/>
            <person name="Rosling A."/>
        </authorList>
    </citation>
    <scope>NUCLEOTIDE SEQUENCE</scope>
    <source>
        <strain evidence="12">MT106</strain>
    </source>
</reference>
<evidence type="ECO:0000313" key="12">
    <source>
        <dbReference type="EMBL" id="CAG8534745.1"/>
    </source>
</evidence>
<dbReference type="PANTHER" id="PTHR12209">
    <property type="entry name" value="NON-SPECIFIC SERINE/THREONINE PROTEIN KINASE"/>
    <property type="match status" value="1"/>
</dbReference>
<comment type="caution">
    <text evidence="12">The sequence shown here is derived from an EMBL/GenBank/DDBJ whole genome shotgun (WGS) entry which is preliminary data.</text>
</comment>
<dbReference type="GO" id="GO:0004674">
    <property type="term" value="F:protein serine/threonine kinase activity"/>
    <property type="evidence" value="ECO:0007669"/>
    <property type="project" value="UniProtKB-KW"/>
</dbReference>
<dbReference type="FunFam" id="3.30.200.20:FF:000201">
    <property type="entry name" value="TP53-regulating kinase isoform X1"/>
    <property type="match status" value="1"/>
</dbReference>
<organism evidence="12 13">
    <name type="scientific">Ambispora gerdemannii</name>
    <dbReference type="NCBI Taxonomy" id="144530"/>
    <lineage>
        <taxon>Eukaryota</taxon>
        <taxon>Fungi</taxon>
        <taxon>Fungi incertae sedis</taxon>
        <taxon>Mucoromycota</taxon>
        <taxon>Glomeromycotina</taxon>
        <taxon>Glomeromycetes</taxon>
        <taxon>Archaeosporales</taxon>
        <taxon>Ambisporaceae</taxon>
        <taxon>Ambispora</taxon>
    </lineage>
</organism>
<evidence type="ECO:0000256" key="2">
    <source>
        <dbReference type="ARBA" id="ARBA00012513"/>
    </source>
</evidence>
<keyword evidence="6" id="KW-0547">Nucleotide-binding</keyword>
<gene>
    <name evidence="12" type="ORF">AGERDE_LOCUS5886</name>
</gene>
<comment type="catalytic activity">
    <reaction evidence="9">
        <text>L-threonyl-[protein] + ATP = O-phospho-L-threonyl-[protein] + ADP + H(+)</text>
        <dbReference type="Rhea" id="RHEA:46608"/>
        <dbReference type="Rhea" id="RHEA-COMP:11060"/>
        <dbReference type="Rhea" id="RHEA-COMP:11605"/>
        <dbReference type="ChEBI" id="CHEBI:15378"/>
        <dbReference type="ChEBI" id="CHEBI:30013"/>
        <dbReference type="ChEBI" id="CHEBI:30616"/>
        <dbReference type="ChEBI" id="CHEBI:61977"/>
        <dbReference type="ChEBI" id="CHEBI:456216"/>
        <dbReference type="EC" id="2.7.11.1"/>
    </reaction>
</comment>
<keyword evidence="7" id="KW-0418">Kinase</keyword>
<dbReference type="GO" id="GO:0005524">
    <property type="term" value="F:ATP binding"/>
    <property type="evidence" value="ECO:0007669"/>
    <property type="project" value="UniProtKB-KW"/>
</dbReference>
<evidence type="ECO:0000256" key="4">
    <source>
        <dbReference type="ARBA" id="ARBA00022679"/>
    </source>
</evidence>
<dbReference type="GO" id="GO:0005634">
    <property type="term" value="C:nucleus"/>
    <property type="evidence" value="ECO:0007669"/>
    <property type="project" value="TreeGrafter"/>
</dbReference>
<dbReference type="Gene3D" id="1.10.510.10">
    <property type="entry name" value="Transferase(Phosphotransferase) domain 1"/>
    <property type="match status" value="1"/>
</dbReference>
<evidence type="ECO:0000256" key="8">
    <source>
        <dbReference type="ARBA" id="ARBA00022840"/>
    </source>
</evidence>
<dbReference type="InterPro" id="IPR011009">
    <property type="entry name" value="Kinase-like_dom_sf"/>
</dbReference>
<dbReference type="Pfam" id="PF00069">
    <property type="entry name" value="Pkinase"/>
    <property type="match status" value="1"/>
</dbReference>
<dbReference type="InterPro" id="IPR022495">
    <property type="entry name" value="Bud32"/>
</dbReference>
<comment type="similarity">
    <text evidence="1">Belongs to the protein kinase superfamily. BUD32 family.</text>
</comment>
<dbReference type="Gene3D" id="3.30.200.20">
    <property type="entry name" value="Phosphorylase Kinase, domain 1"/>
    <property type="match status" value="1"/>
</dbReference>
<sequence length="213" mass="24282">MIDNAVLIKQGAEARIYIAPFLTRKAIVKERFSKSYRHPILDKKLTARRVTQEARCLHKCRRSGLDTPVVYFVDIENNTIYMEYVEGKTVRDILREQSDDESFKSKNDEMANKIGMALANMHVADVIHGDLTTSNLLSRDPTGSLVVIDFGLSYVSILPEDKAVDLYVLERAFMSTHPNSETMFASILETYRKKYKDSGPVINKLEEEAENEV</sequence>
<evidence type="ECO:0000256" key="1">
    <source>
        <dbReference type="ARBA" id="ARBA00010630"/>
    </source>
</evidence>
<dbReference type="GO" id="GO:0000408">
    <property type="term" value="C:EKC/KEOPS complex"/>
    <property type="evidence" value="ECO:0007669"/>
    <property type="project" value="UniProtKB-ARBA"/>
</dbReference>
<dbReference type="NCBIfam" id="TIGR03724">
    <property type="entry name" value="arch_bud32"/>
    <property type="match status" value="1"/>
</dbReference>
<keyword evidence="13" id="KW-1185">Reference proteome</keyword>
<dbReference type="AlphaFoldDB" id="A0A9N9AN04"/>
<accession>A0A9N9AN04</accession>
<dbReference type="EMBL" id="CAJVPL010000852">
    <property type="protein sequence ID" value="CAG8534745.1"/>
    <property type="molecule type" value="Genomic_DNA"/>
</dbReference>
<evidence type="ECO:0000256" key="7">
    <source>
        <dbReference type="ARBA" id="ARBA00022777"/>
    </source>
</evidence>
<protein>
    <recommendedName>
        <fullName evidence="2">non-specific serine/threonine protein kinase</fullName>
        <ecNumber evidence="2">2.7.11.1</ecNumber>
    </recommendedName>
</protein>
<dbReference type="PANTHER" id="PTHR12209:SF0">
    <property type="entry name" value="EKC_KEOPS COMPLEX SUBUNIT TP53RK"/>
    <property type="match status" value="1"/>
</dbReference>
<feature type="domain" description="Protein kinase" evidence="11">
    <location>
        <begin position="2"/>
        <end position="213"/>
    </location>
</feature>
<keyword evidence="8" id="KW-0067">ATP-binding</keyword>
<keyword evidence="3" id="KW-0723">Serine/threonine-protein kinase</keyword>
<dbReference type="GO" id="GO:0070525">
    <property type="term" value="P:tRNA threonylcarbamoyladenosine metabolic process"/>
    <property type="evidence" value="ECO:0007669"/>
    <property type="project" value="TreeGrafter"/>
</dbReference>
<evidence type="ECO:0000256" key="3">
    <source>
        <dbReference type="ARBA" id="ARBA00022527"/>
    </source>
</evidence>
<keyword evidence="4" id="KW-0808">Transferase</keyword>
<dbReference type="SUPFAM" id="SSF56112">
    <property type="entry name" value="Protein kinase-like (PK-like)"/>
    <property type="match status" value="1"/>
</dbReference>
<comment type="catalytic activity">
    <reaction evidence="10">
        <text>L-seryl-[protein] + ATP = O-phospho-L-seryl-[protein] + ADP + H(+)</text>
        <dbReference type="Rhea" id="RHEA:17989"/>
        <dbReference type="Rhea" id="RHEA-COMP:9863"/>
        <dbReference type="Rhea" id="RHEA-COMP:11604"/>
        <dbReference type="ChEBI" id="CHEBI:15378"/>
        <dbReference type="ChEBI" id="CHEBI:29999"/>
        <dbReference type="ChEBI" id="CHEBI:30616"/>
        <dbReference type="ChEBI" id="CHEBI:83421"/>
        <dbReference type="ChEBI" id="CHEBI:456216"/>
        <dbReference type="EC" id="2.7.11.1"/>
    </reaction>
</comment>
<dbReference type="EC" id="2.7.11.1" evidence="2"/>
<dbReference type="PROSITE" id="PS50011">
    <property type="entry name" value="PROTEIN_KINASE_DOM"/>
    <property type="match status" value="1"/>
</dbReference>
<dbReference type="Proteomes" id="UP000789831">
    <property type="component" value="Unassembled WGS sequence"/>
</dbReference>
<dbReference type="InterPro" id="IPR000719">
    <property type="entry name" value="Prot_kinase_dom"/>
</dbReference>